<sequence length="213" mass="23656">MQQEMKKILIVMLLALLLSGCGLQRAAKVLTADSEAEDKTAEAEAKLEESKKELEGLKEEMDGSLGDALKEDSDGATSPSTPEEQFEHFVDVDMAEVGELEMDIQDRILQASEQPGEELIKVLDQAIIDYDEVIERVEAIKVDSEELQKAKEGALEGVNLYKESLVLYRETFDDPAKEAEMNAKGDEFEKSAAAFHDDLNELAAKYGYTYTQP</sequence>
<dbReference type="EMBL" id="LQQY01000009">
    <property type="protein sequence ID" value="KZE50838.1"/>
    <property type="molecule type" value="Genomic_DNA"/>
</dbReference>
<evidence type="ECO:0000256" key="1">
    <source>
        <dbReference type="SAM" id="MobiDB-lite"/>
    </source>
</evidence>
<accession>A0A161RVF1</accession>
<evidence type="ECO:0000313" key="3">
    <source>
        <dbReference type="Proteomes" id="UP000076510"/>
    </source>
</evidence>
<feature type="compositionally biased region" description="Basic and acidic residues" evidence="1">
    <location>
        <begin position="37"/>
        <end position="61"/>
    </location>
</feature>
<comment type="caution">
    <text evidence="2">The sequence shown here is derived from an EMBL/GenBank/DDBJ whole genome shotgun (WGS) entry which is preliminary data.</text>
</comment>
<proteinExistence type="predicted"/>
<dbReference type="AlphaFoldDB" id="A0A161RVF1"/>
<name>A0A161RVF1_9BACI</name>
<reference evidence="3" key="1">
    <citation type="submission" date="2016-01" db="EMBL/GenBank/DDBJ databases">
        <title>Whole genome sequencing of Bhargavaea cecembensis T14.</title>
        <authorList>
            <person name="Hong K.W."/>
        </authorList>
    </citation>
    <scope>NUCLEOTIDE SEQUENCE [LARGE SCALE GENOMIC DNA]</scope>
    <source>
        <strain evidence="3">M19</strain>
    </source>
</reference>
<gene>
    <name evidence="2" type="ORF">AV649_15775</name>
</gene>
<protein>
    <submittedName>
        <fullName evidence="2">Uncharacterized protein</fullName>
    </submittedName>
</protein>
<dbReference type="PROSITE" id="PS51257">
    <property type="entry name" value="PROKAR_LIPOPROTEIN"/>
    <property type="match status" value="1"/>
</dbReference>
<feature type="region of interest" description="Disordered" evidence="1">
    <location>
        <begin position="32"/>
        <end position="84"/>
    </location>
</feature>
<evidence type="ECO:0000313" key="2">
    <source>
        <dbReference type="EMBL" id="KZE50838.1"/>
    </source>
</evidence>
<organism evidence="2 3">
    <name type="scientific">Rossellomorea marisflavi</name>
    <dbReference type="NCBI Taxonomy" id="189381"/>
    <lineage>
        <taxon>Bacteria</taxon>
        <taxon>Bacillati</taxon>
        <taxon>Bacillota</taxon>
        <taxon>Bacilli</taxon>
        <taxon>Bacillales</taxon>
        <taxon>Bacillaceae</taxon>
        <taxon>Rossellomorea</taxon>
    </lineage>
</organism>
<dbReference type="Proteomes" id="UP000076510">
    <property type="component" value="Unassembled WGS sequence"/>
</dbReference>